<evidence type="ECO:0000259" key="1">
    <source>
        <dbReference type="PROSITE" id="PS50404"/>
    </source>
</evidence>
<dbReference type="Gene3D" id="3.40.30.10">
    <property type="entry name" value="Glutaredoxin"/>
    <property type="match status" value="1"/>
</dbReference>
<dbReference type="InterPro" id="IPR036249">
    <property type="entry name" value="Thioredoxin-like_sf"/>
</dbReference>
<evidence type="ECO:0000313" key="3">
    <source>
        <dbReference type="Proteomes" id="UP001316803"/>
    </source>
</evidence>
<comment type="caution">
    <text evidence="2">The sequence shown here is derived from an EMBL/GenBank/DDBJ whole genome shotgun (WGS) entry which is preliminary data.</text>
</comment>
<accession>A0AAN8EFF0</accession>
<evidence type="ECO:0000313" key="2">
    <source>
        <dbReference type="EMBL" id="KAK5952870.1"/>
    </source>
</evidence>
<dbReference type="Proteomes" id="UP001316803">
    <property type="component" value="Unassembled WGS sequence"/>
</dbReference>
<dbReference type="SUPFAM" id="SSF52833">
    <property type="entry name" value="Thioredoxin-like"/>
    <property type="match status" value="1"/>
</dbReference>
<sequence>MGVDKLTMISATPSPFARMNRIALHEKGIDFELQNEVPWDSTTVTPQYNPLEKLPILIFPDAEKQEPVYDSAHIQEFIVTKYADKAPRLITGDLDLNLKARQIQTLAEGLLEHSCSLTGSHGGRRRSSRSNGWLARIERSMAG</sequence>
<gene>
    <name evidence="2" type="ORF">OHC33_005991</name>
</gene>
<name>A0AAN8EFF0_9EURO</name>
<feature type="domain" description="GST N-terminal" evidence="1">
    <location>
        <begin position="4"/>
        <end position="86"/>
    </location>
</feature>
<keyword evidence="3" id="KW-1185">Reference proteome</keyword>
<organism evidence="2 3">
    <name type="scientific">Knufia fluminis</name>
    <dbReference type="NCBI Taxonomy" id="191047"/>
    <lineage>
        <taxon>Eukaryota</taxon>
        <taxon>Fungi</taxon>
        <taxon>Dikarya</taxon>
        <taxon>Ascomycota</taxon>
        <taxon>Pezizomycotina</taxon>
        <taxon>Eurotiomycetes</taxon>
        <taxon>Chaetothyriomycetidae</taxon>
        <taxon>Chaetothyriales</taxon>
        <taxon>Trichomeriaceae</taxon>
        <taxon>Knufia</taxon>
    </lineage>
</organism>
<reference evidence="2 3" key="1">
    <citation type="submission" date="2022-12" db="EMBL/GenBank/DDBJ databases">
        <title>Genomic features and morphological characterization of a novel Knufia sp. strain isolated from spacecraft assembly facility.</title>
        <authorList>
            <person name="Teixeira M."/>
            <person name="Chander A.M."/>
            <person name="Stajich J.E."/>
            <person name="Venkateswaran K."/>
        </authorList>
    </citation>
    <scope>NUCLEOTIDE SEQUENCE [LARGE SCALE GENOMIC DNA]</scope>
    <source>
        <strain evidence="2 3">FJI-L2-BK-P2</strain>
    </source>
</reference>
<dbReference type="EMBL" id="JAKLMC020000013">
    <property type="protein sequence ID" value="KAK5952870.1"/>
    <property type="molecule type" value="Genomic_DNA"/>
</dbReference>
<dbReference type="PROSITE" id="PS50404">
    <property type="entry name" value="GST_NTER"/>
    <property type="match status" value="1"/>
</dbReference>
<dbReference type="Gene3D" id="1.20.1050.10">
    <property type="match status" value="1"/>
</dbReference>
<dbReference type="InterPro" id="IPR004045">
    <property type="entry name" value="Glutathione_S-Trfase_N"/>
</dbReference>
<protein>
    <recommendedName>
        <fullName evidence="1">GST N-terminal domain-containing protein</fullName>
    </recommendedName>
</protein>
<proteinExistence type="predicted"/>
<dbReference type="Pfam" id="PF13409">
    <property type="entry name" value="GST_N_2"/>
    <property type="match status" value="1"/>
</dbReference>
<dbReference type="AlphaFoldDB" id="A0AAN8EFF0"/>